<dbReference type="InterPro" id="IPR025338">
    <property type="entry name" value="DUF4244"/>
</dbReference>
<comment type="caution">
    <text evidence="3">The sequence shown here is derived from an EMBL/GenBank/DDBJ whole genome shotgun (WGS) entry which is preliminary data.</text>
</comment>
<feature type="transmembrane region" description="Helical" evidence="2">
    <location>
        <begin position="37"/>
        <end position="55"/>
    </location>
</feature>
<proteinExistence type="predicted"/>
<organism evidence="3 4">
    <name type="scientific">Paeniglutamicibacter terrestris</name>
    <dbReference type="NCBI Taxonomy" id="2723403"/>
    <lineage>
        <taxon>Bacteria</taxon>
        <taxon>Bacillati</taxon>
        <taxon>Actinomycetota</taxon>
        <taxon>Actinomycetes</taxon>
        <taxon>Micrococcales</taxon>
        <taxon>Micrococcaceae</taxon>
        <taxon>Paeniglutamicibacter</taxon>
    </lineage>
</organism>
<name>A0ABX1G0R8_9MICC</name>
<keyword evidence="2" id="KW-1133">Transmembrane helix</keyword>
<evidence type="ECO:0000313" key="3">
    <source>
        <dbReference type="EMBL" id="NKG19205.1"/>
    </source>
</evidence>
<evidence type="ECO:0000256" key="1">
    <source>
        <dbReference type="SAM" id="MobiDB-lite"/>
    </source>
</evidence>
<feature type="region of interest" description="Disordered" evidence="1">
    <location>
        <begin position="1"/>
        <end position="27"/>
    </location>
</feature>
<dbReference type="RefSeq" id="WP_168150220.1">
    <property type="nucleotide sequence ID" value="NZ_JAAWVT010000001.1"/>
</dbReference>
<keyword evidence="2" id="KW-0472">Membrane</keyword>
<accession>A0ABX1G0R8</accession>
<sequence length="74" mass="7774">MENYTNEATPGHIDLQHNAESSTGLLHDEEGSTTAEFAIVTLAAVAFAGLLVSILSSGDVRGLLMGLIRQALSF</sequence>
<reference evidence="3 4" key="1">
    <citation type="submission" date="2020-04" db="EMBL/GenBank/DDBJ databases">
        <title>Paeniglutamicibacter sp. ANT13_2, a novel actinomycete isolated from sediment in Antarctica.</title>
        <authorList>
            <person name="Sakdapetsiri C."/>
            <person name="Pinyakong O."/>
        </authorList>
    </citation>
    <scope>NUCLEOTIDE SEQUENCE [LARGE SCALE GENOMIC DNA]</scope>
    <source>
        <strain evidence="3 4">ANT13_2</strain>
    </source>
</reference>
<evidence type="ECO:0000313" key="4">
    <source>
        <dbReference type="Proteomes" id="UP000746595"/>
    </source>
</evidence>
<keyword evidence="4" id="KW-1185">Reference proteome</keyword>
<keyword evidence="2" id="KW-0812">Transmembrane</keyword>
<evidence type="ECO:0000256" key="2">
    <source>
        <dbReference type="SAM" id="Phobius"/>
    </source>
</evidence>
<dbReference type="Pfam" id="PF14029">
    <property type="entry name" value="DUF4244"/>
    <property type="match status" value="1"/>
</dbReference>
<dbReference type="Proteomes" id="UP000746595">
    <property type="component" value="Unassembled WGS sequence"/>
</dbReference>
<dbReference type="EMBL" id="JAAWVT010000001">
    <property type="protein sequence ID" value="NKG19205.1"/>
    <property type="molecule type" value="Genomic_DNA"/>
</dbReference>
<protein>
    <submittedName>
        <fullName evidence="3">DUF4244 domain-containing protein</fullName>
    </submittedName>
</protein>
<gene>
    <name evidence="3" type="ORF">HED64_00620</name>
</gene>